<dbReference type="EMBL" id="FWYF01000002">
    <property type="protein sequence ID" value="SMD34285.1"/>
    <property type="molecule type" value="Genomic_DNA"/>
</dbReference>
<reference evidence="3 4" key="1">
    <citation type="submission" date="2017-04" db="EMBL/GenBank/DDBJ databases">
        <authorList>
            <person name="Afonso C.L."/>
            <person name="Miller P.J."/>
            <person name="Scott M.A."/>
            <person name="Spackman E."/>
            <person name="Goraichik I."/>
            <person name="Dimitrov K.M."/>
            <person name="Suarez D.L."/>
            <person name="Swayne D.E."/>
        </authorList>
    </citation>
    <scope>NUCLEOTIDE SEQUENCE [LARGE SCALE GENOMIC DNA]</scope>
    <source>
        <strain evidence="3 4">DSM 26133</strain>
    </source>
</reference>
<feature type="domain" description="Serine aminopeptidase S33" evidence="2">
    <location>
        <begin position="67"/>
        <end position="181"/>
    </location>
</feature>
<evidence type="ECO:0000313" key="3">
    <source>
        <dbReference type="EMBL" id="SMD34285.1"/>
    </source>
</evidence>
<dbReference type="AlphaFoldDB" id="A0A1W2GCA1"/>
<dbReference type="InterPro" id="IPR022742">
    <property type="entry name" value="Hydrolase_4"/>
</dbReference>
<evidence type="ECO:0000313" key="4">
    <source>
        <dbReference type="Proteomes" id="UP000192472"/>
    </source>
</evidence>
<keyword evidence="4" id="KW-1185">Reference proteome</keyword>
<dbReference type="RefSeq" id="WP_084372617.1">
    <property type="nucleotide sequence ID" value="NZ_FWYF01000002.1"/>
</dbReference>
<dbReference type="InterPro" id="IPR029058">
    <property type="entry name" value="AB_hydrolase_fold"/>
</dbReference>
<feature type="transmembrane region" description="Helical" evidence="1">
    <location>
        <begin position="6"/>
        <end position="26"/>
    </location>
</feature>
<evidence type="ECO:0000256" key="1">
    <source>
        <dbReference type="SAM" id="Phobius"/>
    </source>
</evidence>
<accession>A0A1W2GCA1</accession>
<keyword evidence="1" id="KW-0812">Transmembrane</keyword>
<dbReference type="Pfam" id="PF12146">
    <property type="entry name" value="Hydrolase_4"/>
    <property type="match status" value="1"/>
</dbReference>
<keyword evidence="1" id="KW-0472">Membrane</keyword>
<sequence length="278" mass="32928">MEKYIWIGLGLYLFLSILVFLVQEYFMFHPEKLPEDFEYKYDEPFQEHFFDVEEGVRINGLHFTVKDSKGIVIYFHGNTRSIKGWSKYARDFTRSDYEVLLIDYRGFGKSTGKRAEKAIYKDSQFVYNQVRAWYPEKKIIIYGRSMGSGFAAKLASKNRPKMLILDAPYYSLSQLTSRWLFFLPLSILLKYHIRTDIWIKYVRCPIYIIHGTKDGLIPYRSSVRLRKEAPLTTRLIPIHGGKHNNLTSFSEYHNHLDEILQGKHDLIFDKSLKDFLDF</sequence>
<protein>
    <recommendedName>
        <fullName evidence="2">Serine aminopeptidase S33 domain-containing protein</fullName>
    </recommendedName>
</protein>
<dbReference type="Gene3D" id="3.40.50.1820">
    <property type="entry name" value="alpha/beta hydrolase"/>
    <property type="match status" value="1"/>
</dbReference>
<dbReference type="STRING" id="692418.SAMN04488029_1930"/>
<keyword evidence="1" id="KW-1133">Transmembrane helix</keyword>
<dbReference type="SUPFAM" id="SSF53474">
    <property type="entry name" value="alpha/beta-Hydrolases"/>
    <property type="match status" value="1"/>
</dbReference>
<evidence type="ECO:0000259" key="2">
    <source>
        <dbReference type="Pfam" id="PF12146"/>
    </source>
</evidence>
<name>A0A1W2GCA1_REIFA</name>
<proteinExistence type="predicted"/>
<dbReference type="PANTHER" id="PTHR12277:SF81">
    <property type="entry name" value="PROTEIN ABHD13"/>
    <property type="match status" value="1"/>
</dbReference>
<organism evidence="3 4">
    <name type="scientific">Reichenbachiella faecimaris</name>
    <dbReference type="NCBI Taxonomy" id="692418"/>
    <lineage>
        <taxon>Bacteria</taxon>
        <taxon>Pseudomonadati</taxon>
        <taxon>Bacteroidota</taxon>
        <taxon>Cytophagia</taxon>
        <taxon>Cytophagales</taxon>
        <taxon>Reichenbachiellaceae</taxon>
        <taxon>Reichenbachiella</taxon>
    </lineage>
</organism>
<gene>
    <name evidence="3" type="ORF">SAMN04488029_1930</name>
</gene>
<dbReference type="Proteomes" id="UP000192472">
    <property type="component" value="Unassembled WGS sequence"/>
</dbReference>
<dbReference type="PANTHER" id="PTHR12277">
    <property type="entry name" value="ALPHA/BETA HYDROLASE DOMAIN-CONTAINING PROTEIN"/>
    <property type="match status" value="1"/>
</dbReference>
<dbReference type="OrthoDB" id="9777090at2"/>